<name>A0A930BU95_9RHOO</name>
<comment type="caution">
    <text evidence="1">The sequence shown here is derived from an EMBL/GenBank/DDBJ whole genome shotgun (WGS) entry which is preliminary data.</text>
</comment>
<gene>
    <name evidence="1" type="ORF">HXL68_07610</name>
</gene>
<organism evidence="1 2">
    <name type="scientific">Dechloromonas agitata</name>
    <dbReference type="NCBI Taxonomy" id="73030"/>
    <lineage>
        <taxon>Bacteria</taxon>
        <taxon>Pseudomonadati</taxon>
        <taxon>Pseudomonadota</taxon>
        <taxon>Betaproteobacteria</taxon>
        <taxon>Rhodocyclales</taxon>
        <taxon>Azonexaceae</taxon>
        <taxon>Dechloromonas</taxon>
    </lineage>
</organism>
<dbReference type="AlphaFoldDB" id="A0A930BU95"/>
<protein>
    <submittedName>
        <fullName evidence="1">Uncharacterized protein</fullName>
    </submittedName>
</protein>
<proteinExistence type="predicted"/>
<accession>A0A930BU95</accession>
<reference evidence="1" key="1">
    <citation type="submission" date="2020-04" db="EMBL/GenBank/DDBJ databases">
        <title>Deep metagenomics examines the oral microbiome during advanced dental caries in children, revealing novel taxa and co-occurrences with host molecules.</title>
        <authorList>
            <person name="Baker J.L."/>
            <person name="Morton J.T."/>
            <person name="Dinis M."/>
            <person name="Alvarez R."/>
            <person name="Tran N.C."/>
            <person name="Knight R."/>
            <person name="Edlund A."/>
        </authorList>
    </citation>
    <scope>NUCLEOTIDE SEQUENCE</scope>
    <source>
        <strain evidence="1">JCVI_32_bin.24</strain>
    </source>
</reference>
<evidence type="ECO:0000313" key="2">
    <source>
        <dbReference type="Proteomes" id="UP000718593"/>
    </source>
</evidence>
<evidence type="ECO:0000313" key="1">
    <source>
        <dbReference type="EMBL" id="MBF1164892.1"/>
    </source>
</evidence>
<dbReference type="Proteomes" id="UP000718593">
    <property type="component" value="Unassembled WGS sequence"/>
</dbReference>
<sequence length="409" mass="44289">MRRLLKWLAAALALLLIGAATVLVLATDAQPLVERSEAISPLAVAQARRLLATHDPRRQQSGQISTVDVPASLIDEGANYLAGRYLRGRGRFTLTGEGGEFRITLPLPGQRFLNLRAGIPPAGGMPGIGEARLGNLPLPGWLIDYVIAGAVRFSGFDSEWQIAARAIRSVAFDRAHQTVAVTYEWQPLILERARAVALSPDEISQLHNARLALVALFAHRAPGAPVSLAEILQATLPKSSDPRGEGRATLLVLASQLAGVDLATLVPAARGWPRPRWVRIHLAGRHDLAQHFVVSAALAAWSGEPVADAIGLYKELNDARHGSGFSFIDLAADRAGTRFGDLLAKRPEILIERLAGGLRDSDLLPPVHDLPEALHVEQFRQRFSSPDSLPFKALARDIESRLDALPLYR</sequence>
<dbReference type="EMBL" id="JABZMI010000123">
    <property type="protein sequence ID" value="MBF1164892.1"/>
    <property type="molecule type" value="Genomic_DNA"/>
</dbReference>